<name>A0A0C1UIB5_9CLOT</name>
<evidence type="ECO:0000313" key="3">
    <source>
        <dbReference type="Proteomes" id="UP000031366"/>
    </source>
</evidence>
<reference evidence="2 3" key="1">
    <citation type="journal article" date="2015" name="Infect. Genet. Evol.">
        <title>Genomic sequences of six botulinum neurotoxin-producing strains representing three clostridial species illustrate the mobility and diversity of botulinum neurotoxin genes.</title>
        <authorList>
            <person name="Smith T.J."/>
            <person name="Hill K.K."/>
            <person name="Xie G."/>
            <person name="Foley B.T."/>
            <person name="Williamson C.H."/>
            <person name="Foster J.T."/>
            <person name="Johnson S.L."/>
            <person name="Chertkov O."/>
            <person name="Teshima H."/>
            <person name="Gibbons H.S."/>
            <person name="Johnsky L.A."/>
            <person name="Karavis M.A."/>
            <person name="Smith L.A."/>
        </authorList>
    </citation>
    <scope>NUCLEOTIDE SEQUENCE [LARGE SCALE GENOMIC DNA]</scope>
    <source>
        <strain evidence="2 3">CDC 2741</strain>
    </source>
</reference>
<dbReference type="EMBL" id="AYSO01000015">
    <property type="protein sequence ID" value="KIE47085.1"/>
    <property type="molecule type" value="Genomic_DNA"/>
</dbReference>
<keyword evidence="3" id="KW-1185">Reference proteome</keyword>
<evidence type="ECO:0000313" key="2">
    <source>
        <dbReference type="EMBL" id="KIE47085.1"/>
    </source>
</evidence>
<dbReference type="Proteomes" id="UP000031366">
    <property type="component" value="Unassembled WGS sequence"/>
</dbReference>
<dbReference type="AlphaFoldDB" id="A0A0C1UIB5"/>
<gene>
    <name evidence="2" type="ORF">U732_1204</name>
</gene>
<evidence type="ECO:0000259" key="1">
    <source>
        <dbReference type="Pfam" id="PF10105"/>
    </source>
</evidence>
<accession>A0A0C1UIB5</accession>
<proteinExistence type="predicted"/>
<organism evidence="2 3">
    <name type="scientific">Clostridium argentinense CDC 2741</name>
    <dbReference type="NCBI Taxonomy" id="1418104"/>
    <lineage>
        <taxon>Bacteria</taxon>
        <taxon>Bacillati</taxon>
        <taxon>Bacillota</taxon>
        <taxon>Clostridia</taxon>
        <taxon>Eubacteriales</taxon>
        <taxon>Clostridiaceae</taxon>
        <taxon>Clostridium</taxon>
    </lineage>
</organism>
<dbReference type="InterPro" id="IPR018768">
    <property type="entry name" value="DUF2344"/>
</dbReference>
<dbReference type="OrthoDB" id="9780488at2"/>
<sequence>MKVRYLIKYTKESEIKFISHLDLMRTIQRVIRRARLPIEYSKGFNPHMTISIAQPLSVGSYSKGEYMDVVFTEDMDENQILKSLNENTPRGVVFLDVKKVESKENSKAPQAMAIIDAAKYIIKLKTKDVNKALEDIKDLNKESQWNIVKKSKKGEKEVDIKPLIKEISYSTETNRVVLNTLLACGSRENLSASLLSDYIKEKVESIEEDSFVDIERIDMYAYKEKKILSLNQYF</sequence>
<dbReference type="NCBIfam" id="TIGR03936">
    <property type="entry name" value="sam_1_link_chp"/>
    <property type="match status" value="1"/>
</dbReference>
<dbReference type="STRING" id="29341.RSJ17_14175"/>
<dbReference type="Pfam" id="PF10105">
    <property type="entry name" value="DUF2344"/>
    <property type="match status" value="1"/>
</dbReference>
<comment type="caution">
    <text evidence="2">The sequence shown here is derived from an EMBL/GenBank/DDBJ whole genome shotgun (WGS) entry which is preliminary data.</text>
</comment>
<dbReference type="RefSeq" id="WP_039632037.1">
    <property type="nucleotide sequence ID" value="NZ_AYSO01000015.1"/>
</dbReference>
<protein>
    <recommendedName>
        <fullName evidence="1">DUF2344 domain-containing protein</fullName>
    </recommendedName>
</protein>
<feature type="domain" description="DUF2344" evidence="1">
    <location>
        <begin position="4"/>
        <end position="191"/>
    </location>
</feature>